<accession>A0ABU0X2Q7</accession>
<evidence type="ECO:0000313" key="14">
    <source>
        <dbReference type="Proteomes" id="UP001225605"/>
    </source>
</evidence>
<evidence type="ECO:0000256" key="9">
    <source>
        <dbReference type="ARBA" id="ARBA00029908"/>
    </source>
</evidence>
<evidence type="ECO:0000256" key="7">
    <source>
        <dbReference type="ARBA" id="ARBA00022683"/>
    </source>
</evidence>
<dbReference type="SUPFAM" id="SSF55804">
    <property type="entry name" value="Phoshotransferase/anion transport protein"/>
    <property type="match status" value="1"/>
</dbReference>
<keyword evidence="5 13" id="KW-0762">Sugar transport</keyword>
<dbReference type="Pfam" id="PF00359">
    <property type="entry name" value="PTS_EIIA_2"/>
    <property type="match status" value="1"/>
</dbReference>
<evidence type="ECO:0000256" key="8">
    <source>
        <dbReference type="ARBA" id="ARBA00022777"/>
    </source>
</evidence>
<dbReference type="InterPro" id="IPR016152">
    <property type="entry name" value="PTrfase/Anion_transptr"/>
</dbReference>
<dbReference type="PANTHER" id="PTHR30181">
    <property type="entry name" value="MANNITOL PERMEASE IIC COMPONENT"/>
    <property type="match status" value="1"/>
</dbReference>
<sequence length="155" mass="16427">MGSLAELLTAEGVRLGRTAADRTSAIDQVGAALLELGAVDPEYLTAMHEREASVSTFIGEGVAIPHGTDASRVHVRRSSLAVLQFPEGVDWGGEDVRLCVGIAAKGTEQVGILSALAHVLMDPERAAELRQAPDADTVLRILRTVDTEKDEETAQ</sequence>
<dbReference type="PROSITE" id="PS51094">
    <property type="entry name" value="PTS_EIIA_TYPE_2"/>
    <property type="match status" value="1"/>
</dbReference>
<evidence type="ECO:0000256" key="4">
    <source>
        <dbReference type="ARBA" id="ARBA00022553"/>
    </source>
</evidence>
<dbReference type="InterPro" id="IPR002178">
    <property type="entry name" value="PTS_EIIA_type-2_dom"/>
</dbReference>
<keyword evidence="7" id="KW-0598">Phosphotransferase system</keyword>
<evidence type="ECO:0000256" key="10">
    <source>
        <dbReference type="ARBA" id="ARBA00030956"/>
    </source>
</evidence>
<evidence type="ECO:0000313" key="13">
    <source>
        <dbReference type="EMBL" id="MDQ2586410.1"/>
    </source>
</evidence>
<gene>
    <name evidence="13" type="ORF">CKY47_20925</name>
</gene>
<keyword evidence="14" id="KW-1185">Reference proteome</keyword>
<keyword evidence="8" id="KW-0418">Kinase</keyword>
<dbReference type="Gene3D" id="3.40.930.10">
    <property type="entry name" value="Mannitol-specific EII, Chain A"/>
    <property type="match status" value="1"/>
</dbReference>
<dbReference type="CDD" id="cd00211">
    <property type="entry name" value="PTS_IIA_fru"/>
    <property type="match status" value="1"/>
</dbReference>
<keyword evidence="4" id="KW-0597">Phosphoprotein</keyword>
<evidence type="ECO:0000256" key="2">
    <source>
        <dbReference type="ARBA" id="ARBA00014783"/>
    </source>
</evidence>
<evidence type="ECO:0000259" key="12">
    <source>
        <dbReference type="PROSITE" id="PS51094"/>
    </source>
</evidence>
<name>A0ABU0X2Q7_9PSEU</name>
<comment type="caution">
    <text evidence="13">The sequence shown here is derived from an EMBL/GenBank/DDBJ whole genome shotgun (WGS) entry which is preliminary data.</text>
</comment>
<evidence type="ECO:0000256" key="11">
    <source>
        <dbReference type="ARBA" id="ARBA00030962"/>
    </source>
</evidence>
<feature type="domain" description="PTS EIIA type-2" evidence="12">
    <location>
        <begin position="6"/>
        <end position="145"/>
    </location>
</feature>
<evidence type="ECO:0000256" key="3">
    <source>
        <dbReference type="ARBA" id="ARBA00022448"/>
    </source>
</evidence>
<comment type="function">
    <text evidence="1">The phosphoenolpyruvate-dependent sugar phosphotransferase system (sugar PTS), a major carbohydrate active transport system, catalyzes the phosphorylation of incoming sugar substrates concomitantly with their translocation across the cell membrane. The enzyme II CmtAB PTS system is involved in D-mannitol transport.</text>
</comment>
<dbReference type="PANTHER" id="PTHR30181:SF2">
    <property type="entry name" value="PTS SYSTEM MANNITOL-SPECIFIC EIICBA COMPONENT"/>
    <property type="match status" value="1"/>
</dbReference>
<proteinExistence type="predicted"/>
<reference evidence="13 14" key="1">
    <citation type="submission" date="2017-06" db="EMBL/GenBank/DDBJ databases">
        <title>Cultured bacterium strain Saccharothrix yanglingensis Hhs.015.</title>
        <authorList>
            <person name="Xia Y."/>
        </authorList>
    </citation>
    <scope>NUCLEOTIDE SEQUENCE [LARGE SCALE GENOMIC DNA]</scope>
    <source>
        <strain evidence="13 14">Hhs.015</strain>
    </source>
</reference>
<keyword evidence="6" id="KW-0808">Transferase</keyword>
<dbReference type="Proteomes" id="UP001225605">
    <property type="component" value="Unassembled WGS sequence"/>
</dbReference>
<dbReference type="InterPro" id="IPR050893">
    <property type="entry name" value="Sugar_PTS"/>
</dbReference>
<keyword evidence="3" id="KW-0813">Transport</keyword>
<evidence type="ECO:0000256" key="1">
    <source>
        <dbReference type="ARBA" id="ARBA00002434"/>
    </source>
</evidence>
<evidence type="ECO:0000256" key="5">
    <source>
        <dbReference type="ARBA" id="ARBA00022597"/>
    </source>
</evidence>
<protein>
    <recommendedName>
        <fullName evidence="2">Mannitol-specific phosphotransferase enzyme IIA component</fullName>
    </recommendedName>
    <alternativeName>
        <fullName evidence="10">EIIA</fullName>
    </alternativeName>
    <alternativeName>
        <fullName evidence="11">EIII</fullName>
    </alternativeName>
    <alternativeName>
        <fullName evidence="9">PTS system mannitol-specific EIIA component</fullName>
    </alternativeName>
</protein>
<dbReference type="EMBL" id="NSDM01000009">
    <property type="protein sequence ID" value="MDQ2586410.1"/>
    <property type="molecule type" value="Genomic_DNA"/>
</dbReference>
<organism evidence="13 14">
    <name type="scientific">Saccharothrix yanglingensis</name>
    <dbReference type="NCBI Taxonomy" id="659496"/>
    <lineage>
        <taxon>Bacteria</taxon>
        <taxon>Bacillati</taxon>
        <taxon>Actinomycetota</taxon>
        <taxon>Actinomycetes</taxon>
        <taxon>Pseudonocardiales</taxon>
        <taxon>Pseudonocardiaceae</taxon>
        <taxon>Saccharothrix</taxon>
    </lineage>
</organism>
<dbReference type="PROSITE" id="PS00372">
    <property type="entry name" value="PTS_EIIA_TYPE_2_HIS"/>
    <property type="match status" value="1"/>
</dbReference>
<evidence type="ECO:0000256" key="6">
    <source>
        <dbReference type="ARBA" id="ARBA00022679"/>
    </source>
</evidence>